<dbReference type="RefSeq" id="WP_106344207.1">
    <property type="nucleotide sequence ID" value="NZ_PVNE01000004.1"/>
</dbReference>
<dbReference type="Gene3D" id="3.30.420.110">
    <property type="entry name" value="MutS, connector domain"/>
    <property type="match status" value="1"/>
</dbReference>
<evidence type="ECO:0000259" key="11">
    <source>
        <dbReference type="PROSITE" id="PS00486"/>
    </source>
</evidence>
<dbReference type="SUPFAM" id="SSF53150">
    <property type="entry name" value="DNA repair protein MutS, domain II"/>
    <property type="match status" value="1"/>
</dbReference>
<dbReference type="Pfam" id="PF05192">
    <property type="entry name" value="MutS_III"/>
    <property type="match status" value="1"/>
</dbReference>
<evidence type="ECO:0000256" key="5">
    <source>
        <dbReference type="ARBA" id="ARBA00022840"/>
    </source>
</evidence>
<dbReference type="GO" id="GO:0030983">
    <property type="term" value="F:mismatched DNA binding"/>
    <property type="evidence" value="ECO:0007669"/>
    <property type="project" value="InterPro"/>
</dbReference>
<dbReference type="FunFam" id="3.40.50.300:FF:000870">
    <property type="entry name" value="MutS protein homolog 4"/>
    <property type="match status" value="1"/>
</dbReference>
<dbReference type="InterPro" id="IPR036678">
    <property type="entry name" value="MutS_con_dom_sf"/>
</dbReference>
<dbReference type="Pfam" id="PF01624">
    <property type="entry name" value="MutS_I"/>
    <property type="match status" value="1"/>
</dbReference>
<organism evidence="12 13">
    <name type="scientific">Planifilum fimeticola</name>
    <dbReference type="NCBI Taxonomy" id="201975"/>
    <lineage>
        <taxon>Bacteria</taxon>
        <taxon>Bacillati</taxon>
        <taxon>Bacillota</taxon>
        <taxon>Bacilli</taxon>
        <taxon>Bacillales</taxon>
        <taxon>Thermoactinomycetaceae</taxon>
        <taxon>Planifilum</taxon>
    </lineage>
</organism>
<evidence type="ECO:0000256" key="2">
    <source>
        <dbReference type="ARBA" id="ARBA00021982"/>
    </source>
</evidence>
<comment type="function">
    <text evidence="8 9">This protein is involved in the repair of mismatches in DNA. It is possible that it carries out the mismatch recognition step. This protein has a weak ATPase activity.</text>
</comment>
<dbReference type="AlphaFoldDB" id="A0A2T0LHU8"/>
<gene>
    <name evidence="9" type="primary">mutS</name>
    <name evidence="12" type="ORF">CLV97_10458</name>
</gene>
<dbReference type="GO" id="GO:0005524">
    <property type="term" value="F:ATP binding"/>
    <property type="evidence" value="ECO:0007669"/>
    <property type="project" value="UniProtKB-UniRule"/>
</dbReference>
<evidence type="ECO:0000256" key="6">
    <source>
        <dbReference type="ARBA" id="ARBA00023125"/>
    </source>
</evidence>
<evidence type="ECO:0000256" key="7">
    <source>
        <dbReference type="ARBA" id="ARBA00023204"/>
    </source>
</evidence>
<dbReference type="InterPro" id="IPR045076">
    <property type="entry name" value="MutS"/>
</dbReference>
<sequence length="871" mass="98618">MANYTPMIQQYLSIKAEYPDAFLFFRLGDFYEMFFDDAKKAAEELEIVLTSRDGGRERVPMCGVPYHSAETYIERLIDKGYKVAICEQVEDPSQAKGVVRREVVRVITPGTVIEEQMLEEKENNFLVVLAGDWHRSALAACDLSTGECHITQLEGSDDLLDEAATFHPKEVLISGALARDKAFVKQSATRLGSVVTPVVEEDLPSLAEMERQLKEQFPDDWGVLTSPELTRASGVLLSYLRRTQKRTLRHLHRLHRYDVRRYMMLDDSARRNLELTATIRDGKRQGSLLWLLDRTATAMGSRLLKRWLDKPLLDLKAILARQDVVQAFTEDLILLEEVRTRLKGIYDLERIAARIAYGSANGRDLRSLCRSLQAVPTLKARLAESGKPALTALAERMDPCADVARLVEESIVEDPPAAVKEGGVIRDGYDTGLDELRSIQREGKDWIARLEEREREITGIKSLKVGYNKVFGYYIEVTKANLRHLPDGRYQRKQTLANAERFITPELKERERQVLEAEERAIALEYRLFTEVREAIAEQIPRLQALAEEVARLDVLQSFATVSLEREYVRPTVEEGGELLIKEGRHPVVEAVMESGNYVPNDVRMDGDHRQILLITGPNMAGKSTYMRQTALIVIMAQIGCFVPARQAVIPVVDRIFTRIGAADDLTGGRSTFMVEMAETRQALMQATPDSLILLDEVGRGTSTYDGMALAQAIVEYVHNHVGAKTLFSTHYHELTDLEESLPRVVNVHARCIEKEGKVVFLHRIEPGRADRSYGIHVAERAGLPETLISRARVILEELESRAETAASGQLNLFQFMAEPEREKGEMSAREKQVIEDLLSWDVLRTPPLDTVQFFYELQRRLRDDDRSGGR</sequence>
<feature type="binding site" evidence="9">
    <location>
        <begin position="617"/>
        <end position="624"/>
    </location>
    <ligand>
        <name>ATP</name>
        <dbReference type="ChEBI" id="CHEBI:30616"/>
    </ligand>
</feature>
<dbReference type="NCBIfam" id="TIGR01070">
    <property type="entry name" value="mutS1"/>
    <property type="match status" value="1"/>
</dbReference>
<dbReference type="Pfam" id="PF05190">
    <property type="entry name" value="MutS_IV"/>
    <property type="match status" value="1"/>
</dbReference>
<dbReference type="OrthoDB" id="9802448at2"/>
<keyword evidence="3 9" id="KW-0547">Nucleotide-binding</keyword>
<evidence type="ECO:0000256" key="10">
    <source>
        <dbReference type="RuleBase" id="RU003756"/>
    </source>
</evidence>
<dbReference type="Pfam" id="PF00488">
    <property type="entry name" value="MutS_V"/>
    <property type="match status" value="1"/>
</dbReference>
<dbReference type="InterPro" id="IPR007696">
    <property type="entry name" value="DNA_mismatch_repair_MutS_core"/>
</dbReference>
<dbReference type="EMBL" id="PVNE01000004">
    <property type="protein sequence ID" value="PRX41818.1"/>
    <property type="molecule type" value="Genomic_DNA"/>
</dbReference>
<evidence type="ECO:0000313" key="13">
    <source>
        <dbReference type="Proteomes" id="UP000237797"/>
    </source>
</evidence>
<feature type="domain" description="DNA mismatch repair proteins mutS family" evidence="11">
    <location>
        <begin position="691"/>
        <end position="707"/>
    </location>
</feature>
<evidence type="ECO:0000256" key="1">
    <source>
        <dbReference type="ARBA" id="ARBA00006271"/>
    </source>
</evidence>
<dbReference type="InterPro" id="IPR016151">
    <property type="entry name" value="DNA_mismatch_repair_MutS_N"/>
</dbReference>
<dbReference type="InterPro" id="IPR036187">
    <property type="entry name" value="DNA_mismatch_repair_MutS_sf"/>
</dbReference>
<dbReference type="NCBIfam" id="NF003810">
    <property type="entry name" value="PRK05399.1"/>
    <property type="match status" value="1"/>
</dbReference>
<dbReference type="Gene3D" id="3.40.1170.10">
    <property type="entry name" value="DNA repair protein MutS, domain I"/>
    <property type="match status" value="1"/>
</dbReference>
<dbReference type="InterPro" id="IPR000432">
    <property type="entry name" value="DNA_mismatch_repair_MutS_C"/>
</dbReference>
<evidence type="ECO:0000313" key="12">
    <source>
        <dbReference type="EMBL" id="PRX41818.1"/>
    </source>
</evidence>
<dbReference type="InterPro" id="IPR007860">
    <property type="entry name" value="DNA_mmatch_repair_MutS_con_dom"/>
</dbReference>
<keyword evidence="4 9" id="KW-0227">DNA damage</keyword>
<dbReference type="Proteomes" id="UP000237797">
    <property type="component" value="Unassembled WGS sequence"/>
</dbReference>
<dbReference type="GO" id="GO:0140664">
    <property type="term" value="F:ATP-dependent DNA damage sensor activity"/>
    <property type="evidence" value="ECO:0007669"/>
    <property type="project" value="InterPro"/>
</dbReference>
<evidence type="ECO:0000256" key="4">
    <source>
        <dbReference type="ARBA" id="ARBA00022763"/>
    </source>
</evidence>
<protein>
    <recommendedName>
        <fullName evidence="2 9">DNA mismatch repair protein MutS</fullName>
    </recommendedName>
</protein>
<comment type="similarity">
    <text evidence="1 9 10">Belongs to the DNA mismatch repair MutS family.</text>
</comment>
<keyword evidence="7 9" id="KW-0234">DNA repair</keyword>
<dbReference type="SUPFAM" id="SSF52540">
    <property type="entry name" value="P-loop containing nucleoside triphosphate hydrolases"/>
    <property type="match status" value="1"/>
</dbReference>
<dbReference type="Pfam" id="PF05188">
    <property type="entry name" value="MutS_II"/>
    <property type="match status" value="1"/>
</dbReference>
<dbReference type="PANTHER" id="PTHR11361:SF34">
    <property type="entry name" value="DNA MISMATCH REPAIR PROTEIN MSH1, MITOCHONDRIAL"/>
    <property type="match status" value="1"/>
</dbReference>
<dbReference type="SUPFAM" id="SSF55271">
    <property type="entry name" value="DNA repair protein MutS, domain I"/>
    <property type="match status" value="1"/>
</dbReference>
<dbReference type="InterPro" id="IPR007861">
    <property type="entry name" value="DNA_mismatch_repair_MutS_clamp"/>
</dbReference>
<dbReference type="GO" id="GO:0006298">
    <property type="term" value="P:mismatch repair"/>
    <property type="evidence" value="ECO:0007669"/>
    <property type="project" value="UniProtKB-UniRule"/>
</dbReference>
<dbReference type="GO" id="GO:0005829">
    <property type="term" value="C:cytosol"/>
    <property type="evidence" value="ECO:0007669"/>
    <property type="project" value="TreeGrafter"/>
</dbReference>
<dbReference type="HAMAP" id="MF_00096">
    <property type="entry name" value="MutS"/>
    <property type="match status" value="1"/>
</dbReference>
<dbReference type="SMART" id="SM00534">
    <property type="entry name" value="MUTSac"/>
    <property type="match status" value="1"/>
</dbReference>
<dbReference type="PROSITE" id="PS00486">
    <property type="entry name" value="DNA_MISMATCH_REPAIR_2"/>
    <property type="match status" value="1"/>
</dbReference>
<dbReference type="Gene3D" id="1.10.1420.10">
    <property type="match status" value="2"/>
</dbReference>
<dbReference type="InterPro" id="IPR007695">
    <property type="entry name" value="DNA_mismatch_repair_MutS-lik_N"/>
</dbReference>
<dbReference type="PANTHER" id="PTHR11361">
    <property type="entry name" value="DNA MISMATCH REPAIR PROTEIN MUTS FAMILY MEMBER"/>
    <property type="match status" value="1"/>
</dbReference>
<dbReference type="GO" id="GO:0003684">
    <property type="term" value="F:damaged DNA binding"/>
    <property type="evidence" value="ECO:0007669"/>
    <property type="project" value="UniProtKB-UniRule"/>
</dbReference>
<dbReference type="Gene3D" id="3.40.50.300">
    <property type="entry name" value="P-loop containing nucleotide triphosphate hydrolases"/>
    <property type="match status" value="1"/>
</dbReference>
<name>A0A2T0LHU8_9BACL</name>
<dbReference type="SMART" id="SM00533">
    <property type="entry name" value="MUTSd"/>
    <property type="match status" value="1"/>
</dbReference>
<keyword evidence="13" id="KW-1185">Reference proteome</keyword>
<comment type="caution">
    <text evidence="12">The sequence shown here is derived from an EMBL/GenBank/DDBJ whole genome shotgun (WGS) entry which is preliminary data.</text>
</comment>
<keyword evidence="5 9" id="KW-0067">ATP-binding</keyword>
<dbReference type="PIRSF" id="PIRSF037677">
    <property type="entry name" value="DNA_mis_repair_Msh6"/>
    <property type="match status" value="1"/>
</dbReference>
<accession>A0A2T0LHU8</accession>
<keyword evidence="6 9" id="KW-0238">DNA-binding</keyword>
<dbReference type="InterPro" id="IPR005748">
    <property type="entry name" value="DNA_mismatch_repair_MutS"/>
</dbReference>
<dbReference type="FunFam" id="3.40.1170.10:FF:000001">
    <property type="entry name" value="DNA mismatch repair protein MutS"/>
    <property type="match status" value="1"/>
</dbReference>
<dbReference type="CDD" id="cd03284">
    <property type="entry name" value="ABC_MutS1"/>
    <property type="match status" value="1"/>
</dbReference>
<reference evidence="12 13" key="1">
    <citation type="submission" date="2018-03" db="EMBL/GenBank/DDBJ databases">
        <title>Genomic Encyclopedia of Archaeal and Bacterial Type Strains, Phase II (KMG-II): from individual species to whole genera.</title>
        <authorList>
            <person name="Goeker M."/>
        </authorList>
    </citation>
    <scope>NUCLEOTIDE SEQUENCE [LARGE SCALE GENOMIC DNA]</scope>
    <source>
        <strain evidence="12 13">DSM 44946</strain>
    </source>
</reference>
<dbReference type="SUPFAM" id="SSF48334">
    <property type="entry name" value="DNA repair protein MutS, domain III"/>
    <property type="match status" value="1"/>
</dbReference>
<proteinExistence type="inferred from homology"/>
<evidence type="ECO:0000256" key="9">
    <source>
        <dbReference type="HAMAP-Rule" id="MF_00096"/>
    </source>
</evidence>
<evidence type="ECO:0000256" key="8">
    <source>
        <dbReference type="ARBA" id="ARBA00024647"/>
    </source>
</evidence>
<evidence type="ECO:0000256" key="3">
    <source>
        <dbReference type="ARBA" id="ARBA00022741"/>
    </source>
</evidence>
<dbReference type="FunFam" id="1.10.1420.10:FF:000007">
    <property type="entry name" value="DNA mismatch repair protein MutS"/>
    <property type="match status" value="1"/>
</dbReference>
<dbReference type="InterPro" id="IPR017261">
    <property type="entry name" value="DNA_mismatch_repair_MutS/MSH"/>
</dbReference>
<dbReference type="InterPro" id="IPR027417">
    <property type="entry name" value="P-loop_NTPase"/>
</dbReference>